<comment type="caution">
    <text evidence="1">The sequence shown here is derived from an EMBL/GenBank/DDBJ whole genome shotgun (WGS) entry which is preliminary data.</text>
</comment>
<keyword evidence="2" id="KW-1185">Reference proteome</keyword>
<name>A0A2V2MYY4_9EURY</name>
<dbReference type="Gene3D" id="3.40.50.300">
    <property type="entry name" value="P-loop containing nucleotide triphosphate hydrolases"/>
    <property type="match status" value="1"/>
</dbReference>
<dbReference type="Proteomes" id="UP000245934">
    <property type="component" value="Unassembled WGS sequence"/>
</dbReference>
<gene>
    <name evidence="1" type="ORF">DLD82_10840</name>
</gene>
<dbReference type="AlphaFoldDB" id="A0A2V2MYY4"/>
<dbReference type="GeneID" id="97611374"/>
<evidence type="ECO:0000313" key="1">
    <source>
        <dbReference type="EMBL" id="PWR73354.1"/>
    </source>
</evidence>
<dbReference type="EMBL" id="QGMZ01000019">
    <property type="protein sequence ID" value="PWR73354.1"/>
    <property type="molecule type" value="Genomic_DNA"/>
</dbReference>
<dbReference type="RefSeq" id="WP_109941141.1">
    <property type="nucleotide sequence ID" value="NZ_CP176366.1"/>
</dbReference>
<dbReference type="InterPro" id="IPR027417">
    <property type="entry name" value="P-loop_NTPase"/>
</dbReference>
<protein>
    <submittedName>
        <fullName evidence="1">Terminase</fullName>
    </submittedName>
</protein>
<accession>A0A2V2MYY4</accession>
<evidence type="ECO:0000313" key="2">
    <source>
        <dbReference type="Proteomes" id="UP000245934"/>
    </source>
</evidence>
<organism evidence="1 2">
    <name type="scientific">Methanospirillum stamsii</name>
    <dbReference type="NCBI Taxonomy" id="1277351"/>
    <lineage>
        <taxon>Archaea</taxon>
        <taxon>Methanobacteriati</taxon>
        <taxon>Methanobacteriota</taxon>
        <taxon>Stenosarchaea group</taxon>
        <taxon>Methanomicrobia</taxon>
        <taxon>Methanomicrobiales</taxon>
        <taxon>Methanospirillaceae</taxon>
        <taxon>Methanospirillum</taxon>
    </lineage>
</organism>
<dbReference type="Gene3D" id="3.30.420.280">
    <property type="match status" value="1"/>
</dbReference>
<reference evidence="1 2" key="1">
    <citation type="submission" date="2018-05" db="EMBL/GenBank/DDBJ databases">
        <title>Draft genome of Methanospirillum stamsii Pt1.</title>
        <authorList>
            <person name="Dueholm M.S."/>
            <person name="Nielsen P.H."/>
            <person name="Bakmann L.F."/>
            <person name="Otzen D.E."/>
        </authorList>
    </citation>
    <scope>NUCLEOTIDE SEQUENCE [LARGE SCALE GENOMIC DNA]</scope>
    <source>
        <strain evidence="1 2">Pt1</strain>
    </source>
</reference>
<sequence>MVKEMIEHTPGGDGIILNLHPGQLRAMNSEKRFVAMLSGTQGGKTSLGPFWLAREIETRGPGDYLAISADYDMFKLKMLPEMLKVFEQTLQIGRYHPSVKVLEIRDPNTGEFWAEKADDEMYARIILRSAVAGKNETGVKGLESTTAKAAWMDEAGLPEVSLVAFEAVQRRLSLFQGRVLLTSTLYDFGWLRTHVYLPWLNGDPDIDIIRFDSIENPKFPKEEYERAKRKLPSWKFDLQYRGIWTRPAGQIYSDLDESVHVVTPFDIPDHWPVIVGIDFGAVHQALIWISQDPQSGKYYVFDESLEGEMSTKGHCRKAKDKAANHRRVIWYGGAASEKQQRFDWQAEGINVHQPPISDVESGIDRVTELIKTDRLFFFRTCEKTVSQVIEYSRKVNALGEVTEEIKDKSAYHMADALRYAVSGIDSLNVKQISHPSPNDKKFSSGSSRFSFNIQKGRFSGW</sequence>
<proteinExistence type="predicted"/>